<reference evidence="2" key="1">
    <citation type="submission" date="2025-08" db="UniProtKB">
        <authorList>
            <consortium name="RefSeq"/>
        </authorList>
    </citation>
    <scope>IDENTIFICATION</scope>
    <source>
        <strain evidence="2">11010-0011.00</strain>
        <tissue evidence="2">Whole body</tissue>
    </source>
</reference>
<dbReference type="AlphaFoldDB" id="A0A6J2TGX8"/>
<keyword evidence="1" id="KW-1185">Reference proteome</keyword>
<dbReference type="Proteomes" id="UP000504634">
    <property type="component" value="Unplaced"/>
</dbReference>
<evidence type="ECO:0000313" key="2">
    <source>
        <dbReference type="RefSeq" id="XP_030374333.1"/>
    </source>
</evidence>
<gene>
    <name evidence="2" type="primary">LOC115623917</name>
</gene>
<dbReference type="GeneID" id="115623917"/>
<protein>
    <submittedName>
        <fullName evidence="2">Uncharacterized protein LOC115623917</fullName>
    </submittedName>
</protein>
<evidence type="ECO:0000313" key="1">
    <source>
        <dbReference type="Proteomes" id="UP000504634"/>
    </source>
</evidence>
<organism evidence="1 2">
    <name type="scientific">Drosophila lebanonensis</name>
    <name type="common">Fruit fly</name>
    <name type="synonym">Scaptodrosophila lebanonensis</name>
    <dbReference type="NCBI Taxonomy" id="7225"/>
    <lineage>
        <taxon>Eukaryota</taxon>
        <taxon>Metazoa</taxon>
        <taxon>Ecdysozoa</taxon>
        <taxon>Arthropoda</taxon>
        <taxon>Hexapoda</taxon>
        <taxon>Insecta</taxon>
        <taxon>Pterygota</taxon>
        <taxon>Neoptera</taxon>
        <taxon>Endopterygota</taxon>
        <taxon>Diptera</taxon>
        <taxon>Brachycera</taxon>
        <taxon>Muscomorpha</taxon>
        <taxon>Ephydroidea</taxon>
        <taxon>Drosophilidae</taxon>
        <taxon>Scaptodrosophila</taxon>
    </lineage>
</organism>
<proteinExistence type="predicted"/>
<accession>A0A6J2TGX8</accession>
<dbReference type="RefSeq" id="XP_030374333.1">
    <property type="nucleotide sequence ID" value="XM_030518473.1"/>
</dbReference>
<name>A0A6J2TGX8_DROLE</name>
<sequence length="1011" mass="117575">MAWPAVLKITAQPSPHYKFFPLSKGLGAPLNATELTLTCSKPITSRIQLVCQLVQQYKGYDRYLVSPNTLQYVGNDSKLNFEPVCLEIKAVDSEHITFKFVLGSYCIAKTKDTEVIAHLEELKKNVTPDLVQLPLDEVITQNFERNDMVALAFTPFIIEGANRCKIGETVFSTGILNANERVNIIHCCNEKIPFCCKTMLHLVLSDVAKDYQIKLFNEERQWESALIKPTSNEKLKAKSILVYEAPKYDGPSSSIDTVVACKLKLYDGIEELDETDVSFVGVAKNNSDVSIPTDLEVQRSLGAEVKNLQKLVSEFLNLLPPLIKKPTTMETRILSDLLTKLFKEDTNIKLRHRALQFIIEYGSMDLLIRLNLLSEFVWATNGRELHSPGVYLLPTICPKWVNRNQYNTIIVLLGFYNFRTNARIYWMKNFINWSKSIQCPEISGNAFVKLNDWVKQIEHSRVRGSFRDFILVFTGIDFVPSLKEYDKLIQNIFYEDDAFKDHWAFLYKVVNSENNELCNISKQLCKLVLQNKRSDVNNMSIVDKVNQLVNYEPRVSKHGWFRFIAAFISSCNFDDNPSPWHLCRKAYGLDEEFLSECTSLRDIQEHFLDKLECTTEEEQEFVRMKSVDYFVIERVNAWGQLRRFRLDPSKLLKDGSKLITYKMAILFSESTLANESVLFQMLRSAMEINISMGNLCYESKTLFGQVLEHRTEDPTDETILNYAEAILKLTAPFNVWPYMMYKYIDDSELLARFIIEKLLPYEVPAGDEWSMDIKGFDILPLKVNKGFITKLIREHKKYSEEKPKYVRNSMDHLIKIRIGRILLACRTTNSWEDEWWTLVQAPYDHPNVKYMYECFLAQHITYDALMGRLRTFGEEHENNKLSLISVVHIYIDTKLSSFETWKEMIMKLQLETEISGSQLHHRYANLIRNHVSRSEKEIENTREQILIYYEDEGIRFLLPHLIRLQNGHLIVSNTLLNKTFAPSSEYWDHDEWRELLKPLIPWLGDDDNVEE</sequence>